<dbReference type="PANTHER" id="PTHR43394:SF1">
    <property type="entry name" value="ATP-BINDING CASSETTE SUB-FAMILY B MEMBER 10, MITOCHONDRIAL"/>
    <property type="match status" value="1"/>
</dbReference>
<dbReference type="SUPFAM" id="SSF52540">
    <property type="entry name" value="P-loop containing nucleoside triphosphate hydrolases"/>
    <property type="match status" value="1"/>
</dbReference>
<dbReference type="SMART" id="SM00382">
    <property type="entry name" value="AAA"/>
    <property type="match status" value="1"/>
</dbReference>
<dbReference type="FunFam" id="3.40.50.300:FF:000287">
    <property type="entry name" value="Multidrug ABC transporter ATP-binding protein"/>
    <property type="match status" value="1"/>
</dbReference>
<evidence type="ECO:0000256" key="3">
    <source>
        <dbReference type="ARBA" id="ARBA00022692"/>
    </source>
</evidence>
<evidence type="ECO:0000259" key="9">
    <source>
        <dbReference type="PROSITE" id="PS50893"/>
    </source>
</evidence>
<organism evidence="11 12">
    <name type="scientific">Streptococcus agalactiae LMG 14747</name>
    <dbReference type="NCBI Taxonomy" id="1154860"/>
    <lineage>
        <taxon>Bacteria</taxon>
        <taxon>Bacillati</taxon>
        <taxon>Bacillota</taxon>
        <taxon>Bacilli</taxon>
        <taxon>Lactobacillales</taxon>
        <taxon>Streptococcaceae</taxon>
        <taxon>Streptococcus</taxon>
    </lineage>
</organism>
<evidence type="ECO:0000313" key="12">
    <source>
        <dbReference type="Proteomes" id="UP000018482"/>
    </source>
</evidence>
<feature type="domain" description="ABC transporter" evidence="9">
    <location>
        <begin position="340"/>
        <end position="574"/>
    </location>
</feature>
<dbReference type="Pfam" id="PF00664">
    <property type="entry name" value="ABC_membrane"/>
    <property type="match status" value="1"/>
</dbReference>
<dbReference type="InterPro" id="IPR011527">
    <property type="entry name" value="ABC1_TM_dom"/>
</dbReference>
<feature type="transmembrane region" description="Helical" evidence="8">
    <location>
        <begin position="136"/>
        <end position="156"/>
    </location>
</feature>
<dbReference type="Gene3D" id="1.20.1560.10">
    <property type="entry name" value="ABC transporter type 1, transmembrane domain"/>
    <property type="match status" value="1"/>
</dbReference>
<dbReference type="GO" id="GO:0016887">
    <property type="term" value="F:ATP hydrolysis activity"/>
    <property type="evidence" value="ECO:0007669"/>
    <property type="project" value="InterPro"/>
</dbReference>
<evidence type="ECO:0000256" key="5">
    <source>
        <dbReference type="ARBA" id="ARBA00022840"/>
    </source>
</evidence>
<dbReference type="PROSITE" id="PS50893">
    <property type="entry name" value="ABC_TRANSPORTER_2"/>
    <property type="match status" value="1"/>
</dbReference>
<dbReference type="CDD" id="cd03254">
    <property type="entry name" value="ABCC_Glucan_exporter_like"/>
    <property type="match status" value="1"/>
</dbReference>
<keyword evidence="6 8" id="KW-1133">Transmembrane helix</keyword>
<dbReference type="SUPFAM" id="SSF90123">
    <property type="entry name" value="ABC transporter transmembrane region"/>
    <property type="match status" value="1"/>
</dbReference>
<dbReference type="GO" id="GO:0015421">
    <property type="term" value="F:ABC-type oligopeptide transporter activity"/>
    <property type="evidence" value="ECO:0007669"/>
    <property type="project" value="TreeGrafter"/>
</dbReference>
<dbReference type="PROSITE" id="PS50929">
    <property type="entry name" value="ABC_TM1F"/>
    <property type="match status" value="1"/>
</dbReference>
<dbReference type="InterPro" id="IPR003439">
    <property type="entry name" value="ABC_transporter-like_ATP-bd"/>
</dbReference>
<evidence type="ECO:0000256" key="6">
    <source>
        <dbReference type="ARBA" id="ARBA00022989"/>
    </source>
</evidence>
<comment type="caution">
    <text evidence="11">The sequence shown here is derived from an EMBL/GenBank/DDBJ whole genome shotgun (WGS) entry which is preliminary data.</text>
</comment>
<dbReference type="InterPro" id="IPR036640">
    <property type="entry name" value="ABC1_TM_sf"/>
</dbReference>
<dbReference type="Gene3D" id="3.40.50.300">
    <property type="entry name" value="P-loop containing nucleotide triphosphate hydrolases"/>
    <property type="match status" value="1"/>
</dbReference>
<comment type="subcellular location">
    <subcellularLocation>
        <location evidence="1">Cell membrane</location>
        <topology evidence="1">Multi-pass membrane protein</topology>
    </subcellularLocation>
</comment>
<evidence type="ECO:0000256" key="2">
    <source>
        <dbReference type="ARBA" id="ARBA00022448"/>
    </source>
</evidence>
<keyword evidence="4" id="KW-0547">Nucleotide-binding</keyword>
<gene>
    <name evidence="11" type="ORF">SAG0136_06925</name>
</gene>
<dbReference type="PROSITE" id="PS00211">
    <property type="entry name" value="ABC_TRANSPORTER_1"/>
    <property type="match status" value="1"/>
</dbReference>
<dbReference type="Pfam" id="PF00005">
    <property type="entry name" value="ABC_tran"/>
    <property type="match status" value="1"/>
</dbReference>
<reference evidence="11 12" key="1">
    <citation type="submission" date="2013-05" db="EMBL/GenBank/DDBJ databases">
        <authorList>
            <person name="Richards V.P."/>
            <person name="Durkin S.A.S."/>
            <person name="Kim M."/>
            <person name="Pavinski Bitar P.D."/>
            <person name="Stanhope M.J."/>
            <person name="Town C.D."/>
            <person name="Venter J.C."/>
        </authorList>
    </citation>
    <scope>NUCLEOTIDE SEQUENCE [LARGE SCALE GENOMIC DNA]</scope>
    <source>
        <strain evidence="11 12">LMG 14747</strain>
    </source>
</reference>
<feature type="transmembrane region" description="Helical" evidence="8">
    <location>
        <begin position="57"/>
        <end position="78"/>
    </location>
</feature>
<keyword evidence="3 8" id="KW-0812">Transmembrane</keyword>
<feature type="transmembrane region" description="Helical" evidence="8">
    <location>
        <begin position="162"/>
        <end position="183"/>
    </location>
</feature>
<evidence type="ECO:0000256" key="4">
    <source>
        <dbReference type="ARBA" id="ARBA00022741"/>
    </source>
</evidence>
<dbReference type="InterPro" id="IPR039421">
    <property type="entry name" value="Type_1_exporter"/>
</dbReference>
<evidence type="ECO:0000259" key="10">
    <source>
        <dbReference type="PROSITE" id="PS50929"/>
    </source>
</evidence>
<dbReference type="Proteomes" id="UP000018482">
    <property type="component" value="Unassembled WGS sequence"/>
</dbReference>
<dbReference type="InterPro" id="IPR027417">
    <property type="entry name" value="P-loop_NTPase"/>
</dbReference>
<evidence type="ECO:0000313" key="11">
    <source>
        <dbReference type="EMBL" id="ESV54956.1"/>
    </source>
</evidence>
<keyword evidence="7 8" id="KW-0472">Membrane</keyword>
<accession>V6Z3W6</accession>
<evidence type="ECO:0000256" key="7">
    <source>
        <dbReference type="ARBA" id="ARBA00023136"/>
    </source>
</evidence>
<dbReference type="GO" id="GO:0005886">
    <property type="term" value="C:plasma membrane"/>
    <property type="evidence" value="ECO:0007669"/>
    <property type="project" value="UniProtKB-SubCell"/>
</dbReference>
<evidence type="ECO:0000256" key="8">
    <source>
        <dbReference type="SAM" id="Phobius"/>
    </source>
</evidence>
<dbReference type="PANTHER" id="PTHR43394">
    <property type="entry name" value="ATP-DEPENDENT PERMEASE MDL1, MITOCHONDRIAL"/>
    <property type="match status" value="1"/>
</dbReference>
<dbReference type="InterPro" id="IPR003593">
    <property type="entry name" value="AAA+_ATPase"/>
</dbReference>
<dbReference type="eggNOG" id="COG1132">
    <property type="taxonomic scope" value="Bacteria"/>
</dbReference>
<proteinExistence type="predicted"/>
<protein>
    <submittedName>
        <fullName evidence="11">Sugar ABC transporter ATP-binding protein</fullName>
    </submittedName>
</protein>
<dbReference type="InterPro" id="IPR017871">
    <property type="entry name" value="ABC_transporter-like_CS"/>
</dbReference>
<dbReference type="CDD" id="cd18547">
    <property type="entry name" value="ABC_6TM_Tm288_like"/>
    <property type="match status" value="1"/>
</dbReference>
<keyword evidence="2" id="KW-0813">Transport</keyword>
<feature type="domain" description="ABC transmembrane type-1" evidence="10">
    <location>
        <begin position="25"/>
        <end position="307"/>
    </location>
</feature>
<feature type="transmembrane region" description="Helical" evidence="8">
    <location>
        <begin position="20"/>
        <end position="45"/>
    </location>
</feature>
<evidence type="ECO:0000256" key="1">
    <source>
        <dbReference type="ARBA" id="ARBA00004651"/>
    </source>
</evidence>
<dbReference type="GO" id="GO:0005524">
    <property type="term" value="F:ATP binding"/>
    <property type="evidence" value="ECO:0007669"/>
    <property type="project" value="UniProtKB-KW"/>
</dbReference>
<name>V6Z3W6_STRAG</name>
<dbReference type="EMBL" id="ANQC01000100">
    <property type="protein sequence ID" value="ESV54956.1"/>
    <property type="molecule type" value="Genomic_DNA"/>
</dbReference>
<sequence>MKARIEKAVQRRLIRDLLTYRMGLVIIVLTTLVQVALTVYFPVLIGQAVDSLLSPNRLALLVPILLKMLVTMLANAVMQWLSPLLSNRLVYTYTSDLRNKINHHLNHLPIASIDRFGVGDLVSRITTDLEQLSNGLLMVFNQFFLGIVMIIVTLVTMSSLDIIMVTLVLVLTPLSLVLSRFIAQKSYLYFQEQTQSRGQQTQFIEEAINQEIVVHLFNAQDQMQERFGDLNHRYAQHSQKAVFYSSTVNPATRFVNSLIYALLAGIGAFRIIQGGFTVGQLVTFLNYVNQYTKPFNDISSVMSELQSALACAERLYHLLDLPLEETSSSLVSLDNLSGHVTFEEVSFGYVPDKPLIQNLNLNIPAGSQVAIVGPTGAGKSTLINLLMRFYDSDSGRIYIDQTPIDDVDRQVLRQQMGMVLQETWLKSASVHDNIAYGKPDASRKEIILAAKAANAHFFIEQLPQGYDTFLEDGGASLSQGQRQLLTIARVILKSPKILILDEATSSIDTRTESLIQDAFNTLMTGRTSFIIAHRLSTIRNANMILVMVDGDIVEYGNHEQLMSQKGFYYKMQRQGD</sequence>
<dbReference type="AlphaFoldDB" id="V6Z3W6"/>
<keyword evidence="5 11" id="KW-0067">ATP-binding</keyword>